<dbReference type="InterPro" id="IPR036465">
    <property type="entry name" value="vWFA_dom_sf"/>
</dbReference>
<dbReference type="InterPro" id="IPR028087">
    <property type="entry name" value="Tad_N"/>
</dbReference>
<organism evidence="2 3">
    <name type="scientific">Mesorhizobium australicum</name>
    <dbReference type="NCBI Taxonomy" id="536018"/>
    <lineage>
        <taxon>Bacteria</taxon>
        <taxon>Pseudomonadati</taxon>
        <taxon>Pseudomonadota</taxon>
        <taxon>Alphaproteobacteria</taxon>
        <taxon>Hyphomicrobiales</taxon>
        <taxon>Phyllobacteriaceae</taxon>
        <taxon>Mesorhizobium</taxon>
    </lineage>
</organism>
<dbReference type="RefSeq" id="WP_085466062.1">
    <property type="nucleotide sequence ID" value="NZ_FXBL01000004.1"/>
</dbReference>
<dbReference type="SUPFAM" id="SSF53300">
    <property type="entry name" value="vWA-like"/>
    <property type="match status" value="1"/>
</dbReference>
<dbReference type="AlphaFoldDB" id="A0A1X7PJK8"/>
<dbReference type="EMBL" id="FXBL01000004">
    <property type="protein sequence ID" value="SMH51244.1"/>
    <property type="molecule type" value="Genomic_DNA"/>
</dbReference>
<accession>A0A1X7PJK8</accession>
<proteinExistence type="predicted"/>
<keyword evidence="3" id="KW-1185">Reference proteome</keyword>
<dbReference type="OrthoDB" id="7522752at2"/>
<dbReference type="Pfam" id="PF13400">
    <property type="entry name" value="Tad"/>
    <property type="match status" value="1"/>
</dbReference>
<dbReference type="Gene3D" id="3.40.50.410">
    <property type="entry name" value="von Willebrand factor, type A domain"/>
    <property type="match status" value="1"/>
</dbReference>
<feature type="domain" description="Putative Flp pilus-assembly TadG-like N-terminal" evidence="1">
    <location>
        <begin position="11"/>
        <end position="57"/>
    </location>
</feature>
<dbReference type="Proteomes" id="UP000193083">
    <property type="component" value="Unassembled WGS sequence"/>
</dbReference>
<evidence type="ECO:0000313" key="3">
    <source>
        <dbReference type="Proteomes" id="UP000193083"/>
    </source>
</evidence>
<protein>
    <submittedName>
        <fullName evidence="2">Putative Flp pilus-assembly TadE/G-like</fullName>
    </submittedName>
</protein>
<evidence type="ECO:0000313" key="2">
    <source>
        <dbReference type="EMBL" id="SMH51244.1"/>
    </source>
</evidence>
<reference evidence="2 3" key="1">
    <citation type="submission" date="2017-04" db="EMBL/GenBank/DDBJ databases">
        <authorList>
            <person name="Afonso C.L."/>
            <person name="Miller P.J."/>
            <person name="Scott M.A."/>
            <person name="Spackman E."/>
            <person name="Goraichik I."/>
            <person name="Dimitrov K.M."/>
            <person name="Suarez D.L."/>
            <person name="Swayne D.E."/>
        </authorList>
    </citation>
    <scope>NUCLEOTIDE SEQUENCE [LARGE SCALE GENOMIC DNA]</scope>
    <source>
        <strain evidence="2 3">B5P</strain>
    </source>
</reference>
<evidence type="ECO:0000259" key="1">
    <source>
        <dbReference type="Pfam" id="PF13400"/>
    </source>
</evidence>
<sequence length="487" mass="52228">MFKRFLRARGGNFATVTAVASLPLILAAGVAVDYTRYLSAEKHLQDVADAAALAIAASDEKDETKLRALADSFVSGNYSDSRIHELSVASLDLGEDQVDLALQGRLPTTFMGIVHYDWLDVKASSLAVRAVTGSVELALVLDNTWSMSEKDSSGATKIATLKKAAGSLVTELMSNAKADVSIGLVPYADYVNVGTKYRNESWLSVPDDYDVDPKPKVCEIKDVTTTPCLEYAPKYSCTTYVDGVPQNSTCGGQCVKNGTPYTEKKEVCSGGGSVTKYRWYGCIGSRMSGTTRLNDGSPAVTYPGYVETSQKCLNPIVPLSKNKASLASAIDGMIINISSYKPYTYIPAGMIWGVNLLSPTAPFKEAGAYDAKNVAPRKAIVLMTDGENTLRFNSGNGRHASLSSNASTAATQLAQTNADTKAICDYAKTNKIEIFSVAFMVDNADAKSILEYCATDTEHYFDASDPDKLMAAFSGIARSLSQVRLAR</sequence>
<name>A0A1X7PJK8_9HYPH</name>
<gene>
    <name evidence="2" type="ORF">SAMN02982922_4361</name>
</gene>